<dbReference type="AlphaFoldDB" id="A0A7X0SJP9"/>
<proteinExistence type="predicted"/>
<gene>
    <name evidence="1" type="ORF">H7C18_03460</name>
</gene>
<dbReference type="Proteomes" id="UP000564644">
    <property type="component" value="Unassembled WGS sequence"/>
</dbReference>
<comment type="caution">
    <text evidence="1">The sequence shown here is derived from an EMBL/GenBank/DDBJ whole genome shotgun (WGS) entry which is preliminary data.</text>
</comment>
<organism evidence="1 2">
    <name type="scientific">Cohnella zeiphila</name>
    <dbReference type="NCBI Taxonomy" id="2761120"/>
    <lineage>
        <taxon>Bacteria</taxon>
        <taxon>Bacillati</taxon>
        <taxon>Bacillota</taxon>
        <taxon>Bacilli</taxon>
        <taxon>Bacillales</taxon>
        <taxon>Paenibacillaceae</taxon>
        <taxon>Cohnella</taxon>
    </lineage>
</organism>
<protein>
    <recommendedName>
        <fullName evidence="3">Phosphodiester glycosidase domain-containing protein</fullName>
    </recommendedName>
</protein>
<name>A0A7X0SJP9_9BACL</name>
<evidence type="ECO:0000313" key="1">
    <source>
        <dbReference type="EMBL" id="MBB6729945.1"/>
    </source>
</evidence>
<evidence type="ECO:0000313" key="2">
    <source>
        <dbReference type="Proteomes" id="UP000564644"/>
    </source>
</evidence>
<dbReference type="EMBL" id="JACJVO010000003">
    <property type="protein sequence ID" value="MBB6729945.1"/>
    <property type="molecule type" value="Genomic_DNA"/>
</dbReference>
<sequence length="271" mass="29200">MKGLLGAIRTKRGTAVALAAAFLVFALVFWAWAWASGGGDRRTEDEANMPRDYEYGTATAPGGMVLHFLRTRPGNVLPEEIGSNVVVSPYYGINGGFFYESSLLSLAVVNDRPVGGEPGAYGSGGENVKYARGTLVWDGATDRLGVQVVRQASELQVTDRGRYWAQGGISMSLGRDDVWAEQAALENAPYPDEDRLRSAAVYDRDGNLYLVVSSSKGTLAAFREAILACIGNGGLADGIFLDGDGSSQLRSRERRLSGDNRPVLQMLRIVR</sequence>
<keyword evidence="2" id="KW-1185">Reference proteome</keyword>
<dbReference type="RefSeq" id="WP_185127607.1">
    <property type="nucleotide sequence ID" value="NZ_JACJVO010000003.1"/>
</dbReference>
<reference evidence="1 2" key="1">
    <citation type="submission" date="2020-08" db="EMBL/GenBank/DDBJ databases">
        <title>Cohnella phylogeny.</title>
        <authorList>
            <person name="Dunlap C."/>
        </authorList>
    </citation>
    <scope>NUCLEOTIDE SEQUENCE [LARGE SCALE GENOMIC DNA]</scope>
    <source>
        <strain evidence="1 2">CBP 2801</strain>
    </source>
</reference>
<evidence type="ECO:0008006" key="3">
    <source>
        <dbReference type="Google" id="ProtNLM"/>
    </source>
</evidence>
<accession>A0A7X0SJP9</accession>